<dbReference type="Proteomes" id="UP000032025">
    <property type="component" value="Unassembled WGS sequence"/>
</dbReference>
<name>A0A0C9N8C3_SPHPI</name>
<protein>
    <submittedName>
        <fullName evidence="2">DNA, contig: SP607</fullName>
    </submittedName>
</protein>
<keyword evidence="3" id="KW-1185">Reference proteome</keyword>
<accession>A0A0C9N8C3</accession>
<evidence type="ECO:0000313" key="2">
    <source>
        <dbReference type="EMBL" id="GAN12382.1"/>
    </source>
</evidence>
<feature type="region of interest" description="Disordered" evidence="1">
    <location>
        <begin position="1"/>
        <end position="25"/>
    </location>
</feature>
<dbReference type="AlphaFoldDB" id="A0A0C9N8C3"/>
<organism evidence="2 3">
    <name type="scientific">Sphingomonas paucimobilis NBRC 13935</name>
    <dbReference type="NCBI Taxonomy" id="1219050"/>
    <lineage>
        <taxon>Bacteria</taxon>
        <taxon>Pseudomonadati</taxon>
        <taxon>Pseudomonadota</taxon>
        <taxon>Alphaproteobacteria</taxon>
        <taxon>Sphingomonadales</taxon>
        <taxon>Sphingomonadaceae</taxon>
        <taxon>Sphingomonas</taxon>
    </lineage>
</organism>
<evidence type="ECO:0000256" key="1">
    <source>
        <dbReference type="SAM" id="MobiDB-lite"/>
    </source>
</evidence>
<dbReference type="InterPro" id="IPR036390">
    <property type="entry name" value="WH_DNA-bd_sf"/>
</dbReference>
<dbReference type="SUPFAM" id="SSF46785">
    <property type="entry name" value="Winged helix' DNA-binding domain"/>
    <property type="match status" value="1"/>
</dbReference>
<sequence length="153" mass="17480">MPKSSAARYFAPTPTRSYSAQPAARSNTPSLLDLARQTQAMRANVAQFFPRDVFRDSAWDMMLELFIAEQQARPLCVKELILVSGESSTSALRRIDRLEESNLLRRRTDPTDHRRLIVRLTQRGTDAMTAMLRHLFLTMSDEPHYGQRSGKPD</sequence>
<feature type="compositionally biased region" description="Polar residues" evidence="1">
    <location>
        <begin position="14"/>
        <end position="25"/>
    </location>
</feature>
<evidence type="ECO:0000313" key="3">
    <source>
        <dbReference type="Proteomes" id="UP000032025"/>
    </source>
</evidence>
<dbReference type="RefSeq" id="WP_007405931.1">
    <property type="nucleotide sequence ID" value="NZ_BBJS01000007.1"/>
</dbReference>
<proteinExistence type="predicted"/>
<dbReference type="GeneID" id="78526445"/>
<reference evidence="2 3" key="1">
    <citation type="submission" date="2014-08" db="EMBL/GenBank/DDBJ databases">
        <title>Whole genome shotgun sequence of Sphingomonas paucimobilis NBRC 13935.</title>
        <authorList>
            <person name="Hosoyama A."/>
            <person name="Hashimoto M."/>
            <person name="Hosoyama Y."/>
            <person name="Noguchi M."/>
            <person name="Uohara A."/>
            <person name="Ohji S."/>
            <person name="Katano-Makiyama Y."/>
            <person name="Ichikawa N."/>
            <person name="Kimura A."/>
            <person name="Yamazoe A."/>
            <person name="Fujita N."/>
        </authorList>
    </citation>
    <scope>NUCLEOTIDE SEQUENCE [LARGE SCALE GENOMIC DNA]</scope>
    <source>
        <strain evidence="2 3">NBRC 13935</strain>
    </source>
</reference>
<comment type="caution">
    <text evidence="2">The sequence shown here is derived from an EMBL/GenBank/DDBJ whole genome shotgun (WGS) entry which is preliminary data.</text>
</comment>
<dbReference type="InterPro" id="IPR036388">
    <property type="entry name" value="WH-like_DNA-bd_sf"/>
</dbReference>
<gene>
    <name evidence="2" type="ORF">SP6_07_01680</name>
</gene>
<dbReference type="Gene3D" id="1.10.10.10">
    <property type="entry name" value="Winged helix-like DNA-binding domain superfamily/Winged helix DNA-binding domain"/>
    <property type="match status" value="1"/>
</dbReference>
<dbReference type="EMBL" id="BBJS01000007">
    <property type="protein sequence ID" value="GAN12382.1"/>
    <property type="molecule type" value="Genomic_DNA"/>
</dbReference>